<comment type="similarity">
    <text evidence="2 13">Belongs to the LolB family.</text>
</comment>
<name>A0A1W0CVF6_9NEIS</name>
<dbReference type="GO" id="GO:0009279">
    <property type="term" value="C:cell outer membrane"/>
    <property type="evidence" value="ECO:0007669"/>
    <property type="project" value="UniProtKB-SubCell"/>
</dbReference>
<dbReference type="SUPFAM" id="SSF89392">
    <property type="entry name" value="Prokaryotic lipoproteins and lipoprotein localization factors"/>
    <property type="match status" value="1"/>
</dbReference>
<evidence type="ECO:0000256" key="7">
    <source>
        <dbReference type="ARBA" id="ARBA00022927"/>
    </source>
</evidence>
<keyword evidence="6 13" id="KW-0732">Signal</keyword>
<dbReference type="AlphaFoldDB" id="A0A1W0CVF6"/>
<dbReference type="NCBIfam" id="TIGR00548">
    <property type="entry name" value="lolB"/>
    <property type="match status" value="1"/>
</dbReference>
<feature type="chain" id="PRO_5012686877" description="Outer-membrane lipoprotein LolB" evidence="14">
    <location>
        <begin position="22"/>
        <end position="180"/>
    </location>
</feature>
<proteinExistence type="inferred from homology"/>
<evidence type="ECO:0000313" key="15">
    <source>
        <dbReference type="EMBL" id="OQS38668.1"/>
    </source>
</evidence>
<organism evidence="15 16">
    <name type="scientific">Chromobacterium haemolyticum</name>
    <dbReference type="NCBI Taxonomy" id="394935"/>
    <lineage>
        <taxon>Bacteria</taxon>
        <taxon>Pseudomonadati</taxon>
        <taxon>Pseudomonadota</taxon>
        <taxon>Betaproteobacteria</taxon>
        <taxon>Neisseriales</taxon>
        <taxon>Chromobacteriaceae</taxon>
        <taxon>Chromobacterium</taxon>
    </lineage>
</organism>
<keyword evidence="9 13" id="KW-0564">Palmitate</keyword>
<keyword evidence="10 13" id="KW-0143">Chaperone</keyword>
<comment type="subcellular location">
    <subcellularLocation>
        <location evidence="1 13">Cell outer membrane</location>
        <topology evidence="1 13">Lipid-anchor</topology>
    </subcellularLocation>
</comment>
<evidence type="ECO:0000256" key="5">
    <source>
        <dbReference type="ARBA" id="ARBA00022448"/>
    </source>
</evidence>
<dbReference type="InterPro" id="IPR004565">
    <property type="entry name" value="OM_lipoprot_LolB"/>
</dbReference>
<dbReference type="GO" id="GO:0015031">
    <property type="term" value="P:protein transport"/>
    <property type="evidence" value="ECO:0007669"/>
    <property type="project" value="UniProtKB-KW"/>
</dbReference>
<keyword evidence="7 13" id="KW-0653">Protein transport</keyword>
<sequence>MMRWGSLILALSLVVTGCATRDAVFMPSATQSADQPFAVSGRLSINLDGKGHVANFDWRHQLERDQLAINSPLGNTVAEVIRDAGGVTLLADGKAWQAPDVESLTEKTLGWPLPLSGLAWWIRGMPVPGEAKEIRPDGELLQQGWRIRFVREAESGERYPKRVDLVRDGLTVRVVARDWR</sequence>
<keyword evidence="12 13" id="KW-0449">Lipoprotein</keyword>
<accession>A0A1W0CVF6</accession>
<dbReference type="Proteomes" id="UP000192721">
    <property type="component" value="Unassembled WGS sequence"/>
</dbReference>
<evidence type="ECO:0000256" key="2">
    <source>
        <dbReference type="ARBA" id="ARBA00009696"/>
    </source>
</evidence>
<evidence type="ECO:0000256" key="11">
    <source>
        <dbReference type="ARBA" id="ARBA00023237"/>
    </source>
</evidence>
<evidence type="ECO:0000313" key="16">
    <source>
        <dbReference type="Proteomes" id="UP000192721"/>
    </source>
</evidence>
<protein>
    <recommendedName>
        <fullName evidence="4 13">Outer-membrane lipoprotein LolB</fullName>
    </recommendedName>
</protein>
<evidence type="ECO:0000256" key="3">
    <source>
        <dbReference type="ARBA" id="ARBA00011245"/>
    </source>
</evidence>
<evidence type="ECO:0000256" key="4">
    <source>
        <dbReference type="ARBA" id="ARBA00016202"/>
    </source>
</evidence>
<dbReference type="Pfam" id="PF03550">
    <property type="entry name" value="LolB"/>
    <property type="match status" value="1"/>
</dbReference>
<evidence type="ECO:0000256" key="1">
    <source>
        <dbReference type="ARBA" id="ARBA00004459"/>
    </source>
</evidence>
<dbReference type="GO" id="GO:0044874">
    <property type="term" value="P:lipoprotein localization to outer membrane"/>
    <property type="evidence" value="ECO:0007669"/>
    <property type="project" value="UniProtKB-UniRule"/>
</dbReference>
<evidence type="ECO:0000256" key="9">
    <source>
        <dbReference type="ARBA" id="ARBA00023139"/>
    </source>
</evidence>
<reference evidence="15 16" key="1">
    <citation type="submission" date="2017-02" db="EMBL/GenBank/DDBJ databases">
        <title>Chromobacterium haemolyticum H5244.</title>
        <authorList>
            <person name="Gulvik C.A."/>
        </authorList>
    </citation>
    <scope>NUCLEOTIDE SEQUENCE [LARGE SCALE GENOMIC DNA]</scope>
    <source>
        <strain evidence="15 16">H5244</strain>
    </source>
</reference>
<evidence type="ECO:0000256" key="8">
    <source>
        <dbReference type="ARBA" id="ARBA00023136"/>
    </source>
</evidence>
<comment type="function">
    <text evidence="13">Plays a critical role in the incorporation of lipoproteins in the outer membrane after they are released by the LolA protein.</text>
</comment>
<dbReference type="HAMAP" id="MF_00233">
    <property type="entry name" value="LolB"/>
    <property type="match status" value="1"/>
</dbReference>
<feature type="signal peptide" evidence="14">
    <location>
        <begin position="1"/>
        <end position="21"/>
    </location>
</feature>
<keyword evidence="11 13" id="KW-0998">Cell outer membrane</keyword>
<comment type="subunit">
    <text evidence="3 13">Monomer.</text>
</comment>
<evidence type="ECO:0000256" key="14">
    <source>
        <dbReference type="SAM" id="SignalP"/>
    </source>
</evidence>
<evidence type="ECO:0000256" key="13">
    <source>
        <dbReference type="HAMAP-Rule" id="MF_00233"/>
    </source>
</evidence>
<dbReference type="CDD" id="cd16326">
    <property type="entry name" value="LolB"/>
    <property type="match status" value="1"/>
</dbReference>
<comment type="caution">
    <text evidence="15">The sequence shown here is derived from an EMBL/GenBank/DDBJ whole genome shotgun (WGS) entry which is preliminary data.</text>
</comment>
<keyword evidence="8 13" id="KW-0472">Membrane</keyword>
<dbReference type="EMBL" id="MUKV01000015">
    <property type="protein sequence ID" value="OQS38668.1"/>
    <property type="molecule type" value="Genomic_DNA"/>
</dbReference>
<keyword evidence="5 13" id="KW-0813">Transport</keyword>
<dbReference type="Gene3D" id="2.50.20.10">
    <property type="entry name" value="Lipoprotein localisation LolA/LolB/LppX"/>
    <property type="match status" value="1"/>
</dbReference>
<dbReference type="PROSITE" id="PS51257">
    <property type="entry name" value="PROKAR_LIPOPROTEIN"/>
    <property type="match status" value="1"/>
</dbReference>
<evidence type="ECO:0000256" key="12">
    <source>
        <dbReference type="ARBA" id="ARBA00023288"/>
    </source>
</evidence>
<evidence type="ECO:0000256" key="6">
    <source>
        <dbReference type="ARBA" id="ARBA00022729"/>
    </source>
</evidence>
<evidence type="ECO:0000256" key="10">
    <source>
        <dbReference type="ARBA" id="ARBA00023186"/>
    </source>
</evidence>
<gene>
    <name evidence="13" type="primary">lolB</name>
    <name evidence="15" type="ORF">B0T45_12900</name>
</gene>
<dbReference type="InterPro" id="IPR029046">
    <property type="entry name" value="LolA/LolB/LppX"/>
</dbReference>